<evidence type="ECO:0000313" key="3">
    <source>
        <dbReference type="Proteomes" id="UP001139035"/>
    </source>
</evidence>
<comment type="caution">
    <text evidence="2">The sequence shown here is derived from an EMBL/GenBank/DDBJ whole genome shotgun (WGS) entry which is preliminary data.</text>
</comment>
<dbReference type="EMBL" id="JAJUWU010000001">
    <property type="protein sequence ID" value="MCE7026590.1"/>
    <property type="molecule type" value="Genomic_DNA"/>
</dbReference>
<feature type="chain" id="PRO_5040947408" description="DUF2946 domain-containing protein" evidence="1">
    <location>
        <begin position="32"/>
        <end position="136"/>
    </location>
</feature>
<evidence type="ECO:0000313" key="2">
    <source>
        <dbReference type="EMBL" id="MCE7026590.1"/>
    </source>
</evidence>
<gene>
    <name evidence="2" type="ORF">LZD57_01180</name>
</gene>
<proteinExistence type="predicted"/>
<dbReference type="Proteomes" id="UP001139035">
    <property type="component" value="Unassembled WGS sequence"/>
</dbReference>
<reference evidence="2" key="1">
    <citation type="submission" date="2022-01" db="EMBL/GenBank/DDBJ databases">
        <title>Jiella avicenniae sp. nov., a novel endophytic bacterium isolated from bark of Avicennia marina.</title>
        <authorList>
            <person name="Tuo L."/>
        </authorList>
    </citation>
    <scope>NUCLEOTIDE SEQUENCE</scope>
    <source>
        <strain evidence="2">CBK1P-4</strain>
    </source>
</reference>
<dbReference type="RefSeq" id="WP_233717282.1">
    <property type="nucleotide sequence ID" value="NZ_JAJUWU010000001.1"/>
</dbReference>
<keyword evidence="3" id="KW-1185">Reference proteome</keyword>
<evidence type="ECO:0000256" key="1">
    <source>
        <dbReference type="SAM" id="SignalP"/>
    </source>
</evidence>
<protein>
    <recommendedName>
        <fullName evidence="4">DUF2946 domain-containing protein</fullName>
    </recommendedName>
</protein>
<organism evidence="2 3">
    <name type="scientific">Jiella avicenniae</name>
    <dbReference type="NCBI Taxonomy" id="2907202"/>
    <lineage>
        <taxon>Bacteria</taxon>
        <taxon>Pseudomonadati</taxon>
        <taxon>Pseudomonadota</taxon>
        <taxon>Alphaproteobacteria</taxon>
        <taxon>Hyphomicrobiales</taxon>
        <taxon>Aurantimonadaceae</taxon>
        <taxon>Jiella</taxon>
    </lineage>
</organism>
<keyword evidence="1" id="KW-0732">Signal</keyword>
<name>A0A9X1T3S7_9HYPH</name>
<feature type="signal peptide" evidence="1">
    <location>
        <begin position="1"/>
        <end position="31"/>
    </location>
</feature>
<accession>A0A9X1T3S7</accession>
<dbReference type="AlphaFoldDB" id="A0A9X1T3S7"/>
<sequence>MRAFRLFLRDRSSAAAIAAVLVQLMLLQAVAAGQACLDVAFADGPQILCSGAPAPVDWRGADAPAGGGSGHCPDCACATLCGASGPLPATLGSDVAPVIFTDPDTAAQLRFESSRNFSRPLPRGELRQRGPPVLSA</sequence>
<evidence type="ECO:0008006" key="4">
    <source>
        <dbReference type="Google" id="ProtNLM"/>
    </source>
</evidence>